<feature type="transmembrane region" description="Helical" evidence="7">
    <location>
        <begin position="75"/>
        <end position="95"/>
    </location>
</feature>
<evidence type="ECO:0000259" key="8">
    <source>
        <dbReference type="PROSITE" id="PS50893"/>
    </source>
</evidence>
<dbReference type="InterPro" id="IPR036640">
    <property type="entry name" value="ABC1_TM_sf"/>
</dbReference>
<keyword evidence="5 7" id="KW-1133">Transmembrane helix</keyword>
<evidence type="ECO:0000256" key="2">
    <source>
        <dbReference type="ARBA" id="ARBA00022692"/>
    </source>
</evidence>
<keyword evidence="3" id="KW-0547">Nucleotide-binding</keyword>
<sequence>MNQTQRPNLGIRSVLAILRRSLTLVMRLSAPLVIVLLVLRTVSAFIPSLQVLVVKELTDAIARLLTIDGEMSAPVQWLAASGGLLLIGALLDALAQYMTMLLKQKTQFTMETMLAEKSMSIPLSRLEQPQYYDQLQRAKMNVSFRGFQLIEQFFGIGQSLLTVASFFFVLWHFSWVLSLGMMIVVVPTLAVHMRIGEWKYWLMRVQTPFSRRLFYFFDLMTNRQSAKEVRLYRHASKLLEYWGGYFWKNAGEQKKVELKSQSLRIGIEGLNGVIAFLFSCYAVWVCYSQGLTLGAYVAIAQVLASTQSSLRMIAQNLSSIYEETLVMNEFYDFVDSGEEEDGQGQHVLNRPIMEGITVEHLTFSYPTSPKPVLKDLSFRIEPNQTVAIVGENGAGKSTLVNCLIGLYQEYSGTVRYDGVDLKELDANAFRDRTGAVFQDFLRYQVSAKENIGFGDVSRMEDMAAIEVAAARSGAADVVRTLPDGIDTLLGPIFEGGYELSVGQWQKLALARSFMRDSSVMVLDEPTASMDPMAEAELFKRFAELAEGRITLLISHRLGSCRMADQILVLKNGELVEQGSHEQLLQLQGEYCRMFETQSQSYR</sequence>
<dbReference type="PANTHER" id="PTHR43394">
    <property type="entry name" value="ATP-DEPENDENT PERMEASE MDL1, MITOCHONDRIAL"/>
    <property type="match status" value="1"/>
</dbReference>
<dbReference type="InterPro" id="IPR017871">
    <property type="entry name" value="ABC_transporter-like_CS"/>
</dbReference>
<feature type="transmembrane region" description="Helical" evidence="7">
    <location>
        <begin position="263"/>
        <end position="284"/>
    </location>
</feature>
<dbReference type="PROSITE" id="PS50893">
    <property type="entry name" value="ABC_TRANSPORTER_2"/>
    <property type="match status" value="1"/>
</dbReference>
<gene>
    <name evidence="10" type="ORF">H8B09_14345</name>
</gene>
<evidence type="ECO:0000256" key="4">
    <source>
        <dbReference type="ARBA" id="ARBA00022840"/>
    </source>
</evidence>
<accession>A0ABR8MVE6</accession>
<feature type="domain" description="ABC transmembrane type-1" evidence="9">
    <location>
        <begin position="34"/>
        <end position="322"/>
    </location>
</feature>
<feature type="domain" description="ABC transporter" evidence="8">
    <location>
        <begin position="356"/>
        <end position="596"/>
    </location>
</feature>
<organism evidence="10 11">
    <name type="scientific">Paenibacillus terricola</name>
    <dbReference type="NCBI Taxonomy" id="2763503"/>
    <lineage>
        <taxon>Bacteria</taxon>
        <taxon>Bacillati</taxon>
        <taxon>Bacillota</taxon>
        <taxon>Bacilli</taxon>
        <taxon>Bacillales</taxon>
        <taxon>Paenibacillaceae</taxon>
        <taxon>Paenibacillus</taxon>
    </lineage>
</organism>
<proteinExistence type="predicted"/>
<dbReference type="Pfam" id="PF00005">
    <property type="entry name" value="ABC_tran"/>
    <property type="match status" value="1"/>
</dbReference>
<dbReference type="Gene3D" id="3.40.50.300">
    <property type="entry name" value="P-loop containing nucleotide triphosphate hydrolases"/>
    <property type="match status" value="1"/>
</dbReference>
<dbReference type="Proteomes" id="UP000609346">
    <property type="component" value="Unassembled WGS sequence"/>
</dbReference>
<reference evidence="10 11" key="1">
    <citation type="submission" date="2020-09" db="EMBL/GenBank/DDBJ databases">
        <title>Paenibacillus sp. strain PR3 16S rRNA gene Genome sequencing and assembly.</title>
        <authorList>
            <person name="Kim J."/>
        </authorList>
    </citation>
    <scope>NUCLEOTIDE SEQUENCE [LARGE SCALE GENOMIC DNA]</scope>
    <source>
        <strain evidence="10 11">PR3</strain>
    </source>
</reference>
<evidence type="ECO:0000256" key="3">
    <source>
        <dbReference type="ARBA" id="ARBA00022741"/>
    </source>
</evidence>
<dbReference type="EMBL" id="JACXZA010000003">
    <property type="protein sequence ID" value="MBD3919940.1"/>
    <property type="molecule type" value="Genomic_DNA"/>
</dbReference>
<comment type="caution">
    <text evidence="10">The sequence shown here is derived from an EMBL/GenBank/DDBJ whole genome shotgun (WGS) entry which is preliminary data.</text>
</comment>
<keyword evidence="6 7" id="KW-0472">Membrane</keyword>
<dbReference type="GO" id="GO:0005524">
    <property type="term" value="F:ATP binding"/>
    <property type="evidence" value="ECO:0007669"/>
    <property type="project" value="UniProtKB-KW"/>
</dbReference>
<name>A0ABR8MVE6_9BACL</name>
<dbReference type="Gene3D" id="1.20.1560.10">
    <property type="entry name" value="ABC transporter type 1, transmembrane domain"/>
    <property type="match status" value="1"/>
</dbReference>
<feature type="transmembrane region" description="Helical" evidence="7">
    <location>
        <begin position="149"/>
        <end position="169"/>
    </location>
</feature>
<feature type="transmembrane region" description="Helical" evidence="7">
    <location>
        <begin position="175"/>
        <end position="195"/>
    </location>
</feature>
<dbReference type="PROSITE" id="PS00211">
    <property type="entry name" value="ABC_TRANSPORTER_1"/>
    <property type="match status" value="1"/>
</dbReference>
<dbReference type="SUPFAM" id="SSF90123">
    <property type="entry name" value="ABC transporter transmembrane region"/>
    <property type="match status" value="1"/>
</dbReference>
<evidence type="ECO:0000256" key="6">
    <source>
        <dbReference type="ARBA" id="ARBA00023136"/>
    </source>
</evidence>
<dbReference type="SUPFAM" id="SSF52540">
    <property type="entry name" value="P-loop containing nucleoside triphosphate hydrolases"/>
    <property type="match status" value="1"/>
</dbReference>
<keyword evidence="4 10" id="KW-0067">ATP-binding</keyword>
<dbReference type="PANTHER" id="PTHR43394:SF1">
    <property type="entry name" value="ATP-BINDING CASSETTE SUB-FAMILY B MEMBER 10, MITOCHONDRIAL"/>
    <property type="match status" value="1"/>
</dbReference>
<evidence type="ECO:0000256" key="1">
    <source>
        <dbReference type="ARBA" id="ARBA00004651"/>
    </source>
</evidence>
<dbReference type="SMART" id="SM00382">
    <property type="entry name" value="AAA"/>
    <property type="match status" value="1"/>
</dbReference>
<dbReference type="InterPro" id="IPR003593">
    <property type="entry name" value="AAA+_ATPase"/>
</dbReference>
<dbReference type="InterPro" id="IPR011527">
    <property type="entry name" value="ABC1_TM_dom"/>
</dbReference>
<dbReference type="PROSITE" id="PS50929">
    <property type="entry name" value="ABC_TM1F"/>
    <property type="match status" value="1"/>
</dbReference>
<dbReference type="InterPro" id="IPR003439">
    <property type="entry name" value="ABC_transporter-like_ATP-bd"/>
</dbReference>
<dbReference type="InterPro" id="IPR027417">
    <property type="entry name" value="P-loop_NTPase"/>
</dbReference>
<keyword evidence="2 7" id="KW-0812">Transmembrane</keyword>
<evidence type="ECO:0000256" key="5">
    <source>
        <dbReference type="ARBA" id="ARBA00022989"/>
    </source>
</evidence>
<keyword evidence="11" id="KW-1185">Reference proteome</keyword>
<comment type="subcellular location">
    <subcellularLocation>
        <location evidence="1">Cell membrane</location>
        <topology evidence="1">Multi-pass membrane protein</topology>
    </subcellularLocation>
</comment>
<protein>
    <submittedName>
        <fullName evidence="10">ABC transporter ATP-binding protein</fullName>
    </submittedName>
</protein>
<evidence type="ECO:0000313" key="10">
    <source>
        <dbReference type="EMBL" id="MBD3919940.1"/>
    </source>
</evidence>
<dbReference type="InterPro" id="IPR039421">
    <property type="entry name" value="Type_1_exporter"/>
</dbReference>
<evidence type="ECO:0000313" key="11">
    <source>
        <dbReference type="Proteomes" id="UP000609346"/>
    </source>
</evidence>
<evidence type="ECO:0000256" key="7">
    <source>
        <dbReference type="SAM" id="Phobius"/>
    </source>
</evidence>
<evidence type="ECO:0000259" key="9">
    <source>
        <dbReference type="PROSITE" id="PS50929"/>
    </source>
</evidence>